<keyword evidence="4" id="KW-1185">Reference proteome</keyword>
<feature type="chain" id="PRO_5043691039" description="Protein CPL1-like domain-containing protein" evidence="1">
    <location>
        <begin position="24"/>
        <end position="306"/>
    </location>
</feature>
<gene>
    <name evidence="3" type="ORF">L201_005852</name>
</gene>
<sequence length="306" mass="32742">MIGLNFVVPAFALLSALPTLVLADTFNSVFASCTTTAYVPNGVTISGNPGSTTACSNACYAQNTVYTYSAYLSSSGVCKCGSNSFTTASIVTGNAGGCGTNYEVSLTHTSFQFVECINNYNFNTPLDAQSSSSDFYGIIASCRNSQYVAIWPTSSNTFLYSCGSGYTEVDRPVTCQYQMNHIYFHPAGPRASGYTKRQLYERRRLAEQEAYEAAYCPRGLTACQLEGDSTSFECIDTKNELESCGGCLNGAYNVPGYSNITAPVGTDCSTIKGVSLGHSSCIDGQCQFDCKKGYQPLNGQCVKSKK</sequence>
<dbReference type="PANTHER" id="PTHR35192">
    <property type="entry name" value="PROTEIN, PUTATIVE-RELATED"/>
    <property type="match status" value="1"/>
</dbReference>
<proteinExistence type="predicted"/>
<evidence type="ECO:0000313" key="3">
    <source>
        <dbReference type="EMBL" id="WWC90914.1"/>
    </source>
</evidence>
<name>A0AAX4K0I9_9TREE</name>
<evidence type="ECO:0000259" key="2">
    <source>
        <dbReference type="Pfam" id="PF21671"/>
    </source>
</evidence>
<evidence type="ECO:0000256" key="1">
    <source>
        <dbReference type="SAM" id="SignalP"/>
    </source>
</evidence>
<evidence type="ECO:0000313" key="4">
    <source>
        <dbReference type="Proteomes" id="UP001355207"/>
    </source>
</evidence>
<dbReference type="RefSeq" id="XP_066077677.1">
    <property type="nucleotide sequence ID" value="XM_066221580.1"/>
</dbReference>
<keyword evidence="1" id="KW-0732">Signal</keyword>
<dbReference type="AlphaFoldDB" id="A0AAX4K0I9"/>
<feature type="domain" description="Protein CPL1-like" evidence="2">
    <location>
        <begin position="232"/>
        <end position="296"/>
    </location>
</feature>
<dbReference type="PANTHER" id="PTHR35192:SF2">
    <property type="entry name" value="APPLE DOMAIN-CONTAINING PROTEIN"/>
    <property type="match status" value="1"/>
</dbReference>
<dbReference type="GeneID" id="91096522"/>
<feature type="signal peptide" evidence="1">
    <location>
        <begin position="1"/>
        <end position="23"/>
    </location>
</feature>
<organism evidence="3 4">
    <name type="scientific">Kwoniella dendrophila CBS 6074</name>
    <dbReference type="NCBI Taxonomy" id="1295534"/>
    <lineage>
        <taxon>Eukaryota</taxon>
        <taxon>Fungi</taxon>
        <taxon>Dikarya</taxon>
        <taxon>Basidiomycota</taxon>
        <taxon>Agaricomycotina</taxon>
        <taxon>Tremellomycetes</taxon>
        <taxon>Tremellales</taxon>
        <taxon>Cryptococcaceae</taxon>
        <taxon>Kwoniella</taxon>
    </lineage>
</organism>
<dbReference type="InterPro" id="IPR038955">
    <property type="entry name" value="PriA/CPL1_fungi"/>
</dbReference>
<accession>A0AAX4K0I9</accession>
<dbReference type="EMBL" id="CP144104">
    <property type="protein sequence ID" value="WWC90914.1"/>
    <property type="molecule type" value="Genomic_DNA"/>
</dbReference>
<dbReference type="InterPro" id="IPR048661">
    <property type="entry name" value="CPL1-like"/>
</dbReference>
<dbReference type="Proteomes" id="UP001355207">
    <property type="component" value="Chromosome 7"/>
</dbReference>
<dbReference type="Pfam" id="PF21671">
    <property type="entry name" value="CPL1-like"/>
    <property type="match status" value="1"/>
</dbReference>
<protein>
    <recommendedName>
        <fullName evidence="2">Protein CPL1-like domain-containing protein</fullName>
    </recommendedName>
</protein>
<reference evidence="3 4" key="1">
    <citation type="submission" date="2024-01" db="EMBL/GenBank/DDBJ databases">
        <title>Comparative genomics of Cryptococcus and Kwoniella reveals pathogenesis evolution and contrasting modes of karyotype evolution via chromosome fusion or intercentromeric recombination.</title>
        <authorList>
            <person name="Coelho M.A."/>
            <person name="David-Palma M."/>
            <person name="Shea T."/>
            <person name="Bowers K."/>
            <person name="McGinley-Smith S."/>
            <person name="Mohammad A.W."/>
            <person name="Gnirke A."/>
            <person name="Yurkov A.M."/>
            <person name="Nowrousian M."/>
            <person name="Sun S."/>
            <person name="Cuomo C.A."/>
            <person name="Heitman J."/>
        </authorList>
    </citation>
    <scope>NUCLEOTIDE SEQUENCE [LARGE SCALE GENOMIC DNA]</scope>
    <source>
        <strain evidence="3 4">CBS 6074</strain>
    </source>
</reference>